<dbReference type="GO" id="GO:0005886">
    <property type="term" value="C:plasma membrane"/>
    <property type="evidence" value="ECO:0007669"/>
    <property type="project" value="TreeGrafter"/>
</dbReference>
<keyword evidence="4 6" id="KW-1133">Transmembrane helix</keyword>
<dbReference type="InterPro" id="IPR050911">
    <property type="entry name" value="DRAM/TMEM150_Autophagy_Mod"/>
</dbReference>
<feature type="transmembrane region" description="Helical" evidence="6">
    <location>
        <begin position="102"/>
        <end position="122"/>
    </location>
</feature>
<dbReference type="GeneTree" id="ENSGT01030000234578"/>
<feature type="signal peptide" evidence="7">
    <location>
        <begin position="1"/>
        <end position="24"/>
    </location>
</feature>
<keyword evidence="7" id="KW-0732">Signal</keyword>
<evidence type="ECO:0000256" key="4">
    <source>
        <dbReference type="ARBA" id="ARBA00022989"/>
    </source>
</evidence>
<comment type="subcellular location">
    <subcellularLocation>
        <location evidence="1">Endomembrane system</location>
        <topology evidence="1">Multi-pass membrane protein</topology>
    </subcellularLocation>
</comment>
<evidence type="ECO:0000256" key="1">
    <source>
        <dbReference type="ARBA" id="ARBA00004127"/>
    </source>
</evidence>
<feature type="domain" description="CWH43-like N-terminal" evidence="8">
    <location>
        <begin position="4"/>
        <end position="223"/>
    </location>
</feature>
<evidence type="ECO:0000259" key="8">
    <source>
        <dbReference type="Pfam" id="PF10277"/>
    </source>
</evidence>
<evidence type="ECO:0000256" key="3">
    <source>
        <dbReference type="ARBA" id="ARBA00022692"/>
    </source>
</evidence>
<feature type="chain" id="PRO_5047118506" evidence="7">
    <location>
        <begin position="25"/>
        <end position="248"/>
    </location>
</feature>
<feature type="transmembrane region" description="Helical" evidence="6">
    <location>
        <begin position="216"/>
        <end position="235"/>
    </location>
</feature>
<dbReference type="GO" id="GO:0072659">
    <property type="term" value="P:protein localization to plasma membrane"/>
    <property type="evidence" value="ECO:0007669"/>
    <property type="project" value="TreeGrafter"/>
</dbReference>
<gene>
    <name evidence="9" type="primary">si:dkey-228d14.5</name>
</gene>
<feature type="transmembrane region" description="Helical" evidence="6">
    <location>
        <begin position="134"/>
        <end position="154"/>
    </location>
</feature>
<keyword evidence="5 6" id="KW-0472">Membrane</keyword>
<dbReference type="PANTHER" id="PTHR21324:SF13">
    <property type="entry name" value="SI:DKEY-228D14.5"/>
    <property type="match status" value="1"/>
</dbReference>
<evidence type="ECO:0000256" key="6">
    <source>
        <dbReference type="SAM" id="Phobius"/>
    </source>
</evidence>
<dbReference type="Pfam" id="PF10277">
    <property type="entry name" value="Frag1"/>
    <property type="match status" value="1"/>
</dbReference>
<comment type="similarity">
    <text evidence="2">Belongs to the DRAM/TMEM150 family.</text>
</comment>
<accession>A0A8C4Z6Y6</accession>
<evidence type="ECO:0000256" key="7">
    <source>
        <dbReference type="SAM" id="SignalP"/>
    </source>
</evidence>
<dbReference type="PANTHER" id="PTHR21324">
    <property type="entry name" value="FASTING-INDUCIBLE INTEGRAL MEMBRANE PROTEIN TM6P1-RELATED"/>
    <property type="match status" value="1"/>
</dbReference>
<dbReference type="OMA" id="CICFYTI"/>
<reference evidence="9" key="1">
    <citation type="submission" date="2025-08" db="UniProtKB">
        <authorList>
            <consortium name="Ensembl"/>
        </authorList>
    </citation>
    <scope>IDENTIFICATION</scope>
</reference>
<dbReference type="Proteomes" id="UP000694546">
    <property type="component" value="Chromosome 15"/>
</dbReference>
<proteinExistence type="inferred from homology"/>
<keyword evidence="3 6" id="KW-0812">Transmembrane</keyword>
<protein>
    <submittedName>
        <fullName evidence="9">Si:dkey-228d14.5</fullName>
    </submittedName>
</protein>
<dbReference type="InterPro" id="IPR019402">
    <property type="entry name" value="CWH43_N"/>
</dbReference>
<dbReference type="AlphaFoldDB" id="A0A8C4Z6Y6"/>
<dbReference type="OrthoDB" id="191706at2759"/>
<dbReference type="GO" id="GO:0012505">
    <property type="term" value="C:endomembrane system"/>
    <property type="evidence" value="ECO:0007669"/>
    <property type="project" value="UniProtKB-SubCell"/>
</dbReference>
<reference evidence="9" key="2">
    <citation type="submission" date="2025-09" db="UniProtKB">
        <authorList>
            <consortium name="Ensembl"/>
        </authorList>
    </citation>
    <scope>IDENTIFICATION</scope>
</reference>
<sequence>MIFWIILPISLSLVSLIGTWSVYAIAVYNNHVCSLGDWGAAKYCNKNDSTECCLVPTISSSGTSLPENSLFSAIISGGAFLFLVFSIFHHAHIMEKNAKQALLSRIALVFGIVAATGAFAAGNCNPGNLPLLHHLGAALSFTCICFYTVLLTSLTGRCLLTGYEKYLYPLRIISSAIQISVTIGYSILFAQPDYRAIHISAVFEWMLSVNLELFELSYVVEFAYFYSWMLSNLLIKRDEQKPLILAMS</sequence>
<evidence type="ECO:0000256" key="5">
    <source>
        <dbReference type="ARBA" id="ARBA00023136"/>
    </source>
</evidence>
<evidence type="ECO:0000313" key="10">
    <source>
        <dbReference type="Proteomes" id="UP000694546"/>
    </source>
</evidence>
<organism evidence="9 10">
    <name type="scientific">Gadus morhua</name>
    <name type="common">Atlantic cod</name>
    <dbReference type="NCBI Taxonomy" id="8049"/>
    <lineage>
        <taxon>Eukaryota</taxon>
        <taxon>Metazoa</taxon>
        <taxon>Chordata</taxon>
        <taxon>Craniata</taxon>
        <taxon>Vertebrata</taxon>
        <taxon>Euteleostomi</taxon>
        <taxon>Actinopterygii</taxon>
        <taxon>Neopterygii</taxon>
        <taxon>Teleostei</taxon>
        <taxon>Neoteleostei</taxon>
        <taxon>Acanthomorphata</taxon>
        <taxon>Zeiogadaria</taxon>
        <taxon>Gadariae</taxon>
        <taxon>Gadiformes</taxon>
        <taxon>Gadoidei</taxon>
        <taxon>Gadidae</taxon>
        <taxon>Gadus</taxon>
    </lineage>
</organism>
<dbReference type="Ensembl" id="ENSGMOT00000007380.2">
    <property type="protein sequence ID" value="ENSGMOP00000007176.1"/>
    <property type="gene ID" value="ENSGMOG00000006744.2"/>
</dbReference>
<feature type="transmembrane region" description="Helical" evidence="6">
    <location>
        <begin position="166"/>
        <end position="188"/>
    </location>
</feature>
<evidence type="ECO:0000313" key="9">
    <source>
        <dbReference type="Ensembl" id="ENSGMOP00000007176.1"/>
    </source>
</evidence>
<feature type="transmembrane region" description="Helical" evidence="6">
    <location>
        <begin position="70"/>
        <end position="90"/>
    </location>
</feature>
<evidence type="ECO:0000256" key="2">
    <source>
        <dbReference type="ARBA" id="ARBA00006565"/>
    </source>
</evidence>
<name>A0A8C4Z6Y6_GADMO</name>
<keyword evidence="10" id="KW-1185">Reference proteome</keyword>